<evidence type="ECO:0000313" key="9">
    <source>
        <dbReference type="Proteomes" id="UP001597380"/>
    </source>
</evidence>
<feature type="domain" description="Histidine kinase" evidence="7">
    <location>
        <begin position="212"/>
        <end position="414"/>
    </location>
</feature>
<dbReference type="PANTHER" id="PTHR45436">
    <property type="entry name" value="SENSOR HISTIDINE KINASE YKOH"/>
    <property type="match status" value="1"/>
</dbReference>
<protein>
    <recommendedName>
        <fullName evidence="2">histidine kinase</fullName>
        <ecNumber evidence="2">2.7.13.3</ecNumber>
    </recommendedName>
</protein>
<proteinExistence type="predicted"/>
<evidence type="ECO:0000256" key="5">
    <source>
        <dbReference type="ARBA" id="ARBA00022777"/>
    </source>
</evidence>
<comment type="caution">
    <text evidence="8">The sequence shown here is derived from an EMBL/GenBank/DDBJ whole genome shotgun (WGS) entry which is preliminary data.</text>
</comment>
<dbReference type="SMART" id="SM00388">
    <property type="entry name" value="HisKA"/>
    <property type="match status" value="1"/>
</dbReference>
<name>A0ABW4XQ06_9GAMM</name>
<keyword evidence="6" id="KW-1133">Transmembrane helix</keyword>
<dbReference type="Proteomes" id="UP001597380">
    <property type="component" value="Unassembled WGS sequence"/>
</dbReference>
<dbReference type="EMBL" id="JBHUHT010000017">
    <property type="protein sequence ID" value="MFD2097392.1"/>
    <property type="molecule type" value="Genomic_DNA"/>
</dbReference>
<feature type="transmembrane region" description="Helical" evidence="6">
    <location>
        <begin position="135"/>
        <end position="155"/>
    </location>
</feature>
<evidence type="ECO:0000256" key="6">
    <source>
        <dbReference type="SAM" id="Phobius"/>
    </source>
</evidence>
<gene>
    <name evidence="8" type="ORF">ACFSJ3_15445</name>
</gene>
<keyword evidence="5 8" id="KW-0418">Kinase</keyword>
<keyword evidence="4" id="KW-0808">Transferase</keyword>
<dbReference type="InterPro" id="IPR036097">
    <property type="entry name" value="HisK_dim/P_sf"/>
</dbReference>
<dbReference type="EC" id="2.7.13.3" evidence="2"/>
<evidence type="ECO:0000256" key="4">
    <source>
        <dbReference type="ARBA" id="ARBA00022679"/>
    </source>
</evidence>
<dbReference type="InterPro" id="IPR050428">
    <property type="entry name" value="TCS_sensor_his_kinase"/>
</dbReference>
<keyword evidence="6" id="KW-0472">Membrane</keyword>
<dbReference type="InterPro" id="IPR003661">
    <property type="entry name" value="HisK_dim/P_dom"/>
</dbReference>
<keyword evidence="9" id="KW-1185">Reference proteome</keyword>
<evidence type="ECO:0000313" key="8">
    <source>
        <dbReference type="EMBL" id="MFD2097392.1"/>
    </source>
</evidence>
<evidence type="ECO:0000259" key="7">
    <source>
        <dbReference type="PROSITE" id="PS50109"/>
    </source>
</evidence>
<dbReference type="PROSITE" id="PS50109">
    <property type="entry name" value="HIS_KIN"/>
    <property type="match status" value="1"/>
</dbReference>
<dbReference type="GO" id="GO:0016301">
    <property type="term" value="F:kinase activity"/>
    <property type="evidence" value="ECO:0007669"/>
    <property type="project" value="UniProtKB-KW"/>
</dbReference>
<evidence type="ECO:0000256" key="3">
    <source>
        <dbReference type="ARBA" id="ARBA00022553"/>
    </source>
</evidence>
<keyword evidence="3" id="KW-0597">Phosphoprotein</keyword>
<accession>A0ABW4XQ06</accession>
<dbReference type="Pfam" id="PF00512">
    <property type="entry name" value="HisKA"/>
    <property type="match status" value="1"/>
</dbReference>
<dbReference type="SUPFAM" id="SSF55874">
    <property type="entry name" value="ATPase domain of HSP90 chaperone/DNA topoisomerase II/histidine kinase"/>
    <property type="match status" value="1"/>
</dbReference>
<dbReference type="InterPro" id="IPR036890">
    <property type="entry name" value="HATPase_C_sf"/>
</dbReference>
<dbReference type="Gene3D" id="3.30.565.10">
    <property type="entry name" value="Histidine kinase-like ATPase, C-terminal domain"/>
    <property type="match status" value="1"/>
</dbReference>
<dbReference type="InterPro" id="IPR005467">
    <property type="entry name" value="His_kinase_dom"/>
</dbReference>
<evidence type="ECO:0000256" key="1">
    <source>
        <dbReference type="ARBA" id="ARBA00000085"/>
    </source>
</evidence>
<feature type="transmembrane region" description="Helical" evidence="6">
    <location>
        <begin position="12"/>
        <end position="36"/>
    </location>
</feature>
<organism evidence="8 9">
    <name type="scientific">Corallincola platygyrae</name>
    <dbReference type="NCBI Taxonomy" id="1193278"/>
    <lineage>
        <taxon>Bacteria</taxon>
        <taxon>Pseudomonadati</taxon>
        <taxon>Pseudomonadota</taxon>
        <taxon>Gammaproteobacteria</taxon>
        <taxon>Alteromonadales</taxon>
        <taxon>Psychromonadaceae</taxon>
        <taxon>Corallincola</taxon>
    </lineage>
</organism>
<keyword evidence="6" id="KW-0812">Transmembrane</keyword>
<dbReference type="RefSeq" id="WP_345340555.1">
    <property type="nucleotide sequence ID" value="NZ_BAABLI010000015.1"/>
</dbReference>
<dbReference type="PANTHER" id="PTHR45436:SF5">
    <property type="entry name" value="SENSOR HISTIDINE KINASE TRCS"/>
    <property type="match status" value="1"/>
</dbReference>
<dbReference type="SUPFAM" id="SSF47384">
    <property type="entry name" value="Homodimeric domain of signal transducing histidine kinase"/>
    <property type="match status" value="1"/>
</dbReference>
<dbReference type="CDD" id="cd00082">
    <property type="entry name" value="HisKA"/>
    <property type="match status" value="1"/>
</dbReference>
<dbReference type="Gene3D" id="1.10.287.130">
    <property type="match status" value="1"/>
</dbReference>
<comment type="catalytic activity">
    <reaction evidence="1">
        <text>ATP + protein L-histidine = ADP + protein N-phospho-L-histidine.</text>
        <dbReference type="EC" id="2.7.13.3"/>
    </reaction>
</comment>
<sequence>MLIRSIKHAAVLMFVSFTLGLTLLYLALAVVAAFIVEDALIYRLLAREAAQIEHQYRQTGVLVESGLDFIQVYAKKSALPTFAQQALADGITDNEIFTSTKEHYHIKTLRLKQGKTGYLLAEVSPLLIVTNTPRIFTVFLFGLGITLVIGIFLAFKMASFTVRPVMAMTNAVKNKQPLPHLKHELGYLSDTLQNAFDEQSRSLQREKDFTTDVSHELRTPLTVLNNTITLAEQRGFQPEDIVQLRDAGRQMQHTVEVLLSLARAESVAKQTCQLRPMIEQVGMTCALSQGIELDLSLEVADDFVVDADPSLLTLLLTNLINNAISHGSDNQLTIEANENQLLFHNATSSLAEHETNSDQTDSGGKSLLTERGIKGEQSQGIGQGLYLVTRILDALEWRYQLHHGKGQFSIDISL</sequence>
<reference evidence="9" key="1">
    <citation type="journal article" date="2019" name="Int. J. Syst. Evol. Microbiol.">
        <title>The Global Catalogue of Microorganisms (GCM) 10K type strain sequencing project: providing services to taxonomists for standard genome sequencing and annotation.</title>
        <authorList>
            <consortium name="The Broad Institute Genomics Platform"/>
            <consortium name="The Broad Institute Genome Sequencing Center for Infectious Disease"/>
            <person name="Wu L."/>
            <person name="Ma J."/>
        </authorList>
    </citation>
    <scope>NUCLEOTIDE SEQUENCE [LARGE SCALE GENOMIC DNA]</scope>
    <source>
        <strain evidence="9">CGMCC 1.10992</strain>
    </source>
</reference>
<evidence type="ECO:0000256" key="2">
    <source>
        <dbReference type="ARBA" id="ARBA00012438"/>
    </source>
</evidence>